<evidence type="ECO:0000313" key="1">
    <source>
        <dbReference type="EMBL" id="GMF27401.1"/>
    </source>
</evidence>
<dbReference type="Proteomes" id="UP001165083">
    <property type="component" value="Unassembled WGS sequence"/>
</dbReference>
<evidence type="ECO:0000313" key="2">
    <source>
        <dbReference type="Proteomes" id="UP001165083"/>
    </source>
</evidence>
<reference evidence="1" key="1">
    <citation type="submission" date="2023-04" db="EMBL/GenBank/DDBJ databases">
        <title>Phytophthora lilii NBRC 32176.</title>
        <authorList>
            <person name="Ichikawa N."/>
            <person name="Sato H."/>
            <person name="Tonouchi N."/>
        </authorList>
    </citation>
    <scope>NUCLEOTIDE SEQUENCE</scope>
    <source>
        <strain evidence="1">NBRC 32176</strain>
    </source>
</reference>
<accession>A0A9W6X2G4</accession>
<gene>
    <name evidence="1" type="ORF">Plil01_001145800</name>
</gene>
<sequence length="106" mass="11851">MNKRKLTIPGSDRTLWQWSASNSISSILEASRQNPFRELPRLQIEEVMNTAHEATLIVSTPLRVGIKVPYLATSAGLDEFSSRFCKATSKIQQIDVSIAAGLLRHR</sequence>
<protein>
    <submittedName>
        <fullName evidence="1">Unnamed protein product</fullName>
    </submittedName>
</protein>
<dbReference type="AlphaFoldDB" id="A0A9W6X2G4"/>
<comment type="caution">
    <text evidence="1">The sequence shown here is derived from an EMBL/GenBank/DDBJ whole genome shotgun (WGS) entry which is preliminary data.</text>
</comment>
<proteinExistence type="predicted"/>
<dbReference type="EMBL" id="BSXW01000660">
    <property type="protein sequence ID" value="GMF27401.1"/>
    <property type="molecule type" value="Genomic_DNA"/>
</dbReference>
<name>A0A9W6X2G4_9STRA</name>
<keyword evidence="2" id="KW-1185">Reference proteome</keyword>
<organism evidence="1 2">
    <name type="scientific">Phytophthora lilii</name>
    <dbReference type="NCBI Taxonomy" id="2077276"/>
    <lineage>
        <taxon>Eukaryota</taxon>
        <taxon>Sar</taxon>
        <taxon>Stramenopiles</taxon>
        <taxon>Oomycota</taxon>
        <taxon>Peronosporomycetes</taxon>
        <taxon>Peronosporales</taxon>
        <taxon>Peronosporaceae</taxon>
        <taxon>Phytophthora</taxon>
    </lineage>
</organism>